<dbReference type="GO" id="GO:0008270">
    <property type="term" value="F:zinc ion binding"/>
    <property type="evidence" value="ECO:0007669"/>
    <property type="project" value="UniProtKB-KW"/>
</dbReference>
<name>A0A2J8MTJ4_PANTR</name>
<dbReference type="SMR" id="A0A2J8MTJ4"/>
<dbReference type="PANTHER" id="PTHR45944:SF3">
    <property type="entry name" value="ZINC FINGER PROTEIN 40"/>
    <property type="match status" value="1"/>
</dbReference>
<dbReference type="GO" id="GO:0005634">
    <property type="term" value="C:nucleus"/>
    <property type="evidence" value="ECO:0007669"/>
    <property type="project" value="UniProtKB-SubCell"/>
</dbReference>
<dbReference type="EMBL" id="NBAG03000244">
    <property type="protein sequence ID" value="PNI62831.1"/>
    <property type="molecule type" value="Genomic_DNA"/>
</dbReference>
<keyword evidence="2" id="KW-0479">Metal-binding</keyword>
<proteinExistence type="predicted"/>
<evidence type="ECO:0000256" key="8">
    <source>
        <dbReference type="ARBA" id="ARBA00023242"/>
    </source>
</evidence>
<keyword evidence="8" id="KW-0539">Nucleus</keyword>
<evidence type="ECO:0000256" key="6">
    <source>
        <dbReference type="ARBA" id="ARBA00023015"/>
    </source>
</evidence>
<organism evidence="10 11">
    <name type="scientific">Pan troglodytes</name>
    <name type="common">Chimpanzee</name>
    <dbReference type="NCBI Taxonomy" id="9598"/>
    <lineage>
        <taxon>Eukaryota</taxon>
        <taxon>Metazoa</taxon>
        <taxon>Chordata</taxon>
        <taxon>Craniata</taxon>
        <taxon>Vertebrata</taxon>
        <taxon>Euteleostomi</taxon>
        <taxon>Mammalia</taxon>
        <taxon>Eutheria</taxon>
        <taxon>Euarchontoglires</taxon>
        <taxon>Primates</taxon>
        <taxon>Haplorrhini</taxon>
        <taxon>Catarrhini</taxon>
        <taxon>Hominidae</taxon>
        <taxon>Pan</taxon>
    </lineage>
</organism>
<evidence type="ECO:0000256" key="3">
    <source>
        <dbReference type="ARBA" id="ARBA00022737"/>
    </source>
</evidence>
<evidence type="ECO:0000256" key="7">
    <source>
        <dbReference type="ARBA" id="ARBA00023163"/>
    </source>
</evidence>
<dbReference type="AlphaFoldDB" id="A0A2J8MTJ4"/>
<dbReference type="PANTHER" id="PTHR45944">
    <property type="entry name" value="SCHNURRI, ISOFORM F"/>
    <property type="match status" value="1"/>
</dbReference>
<keyword evidence="3" id="KW-0677">Repeat</keyword>
<evidence type="ECO:0000256" key="2">
    <source>
        <dbReference type="ARBA" id="ARBA00022723"/>
    </source>
</evidence>
<comment type="subcellular location">
    <subcellularLocation>
        <location evidence="1">Nucleus</location>
    </subcellularLocation>
</comment>
<comment type="caution">
    <text evidence="10">The sequence shown here is derived from an EMBL/GenBank/DDBJ whole genome shotgun (WGS) entry which is preliminary data.</text>
</comment>
<evidence type="ECO:0000256" key="1">
    <source>
        <dbReference type="ARBA" id="ARBA00004123"/>
    </source>
</evidence>
<keyword evidence="6" id="KW-0805">Transcription regulation</keyword>
<accession>A0A2J8MTJ4</accession>
<gene>
    <name evidence="10" type="ORF">CK820_G0017160</name>
</gene>
<reference evidence="10 11" key="1">
    <citation type="submission" date="2017-12" db="EMBL/GenBank/DDBJ databases">
        <title>High-resolution comparative analysis of great ape genomes.</title>
        <authorList>
            <person name="Pollen A."/>
            <person name="Hastie A."/>
            <person name="Hormozdiari F."/>
            <person name="Dougherty M."/>
            <person name="Liu R."/>
            <person name="Chaisson M."/>
            <person name="Hoppe E."/>
            <person name="Hill C."/>
            <person name="Pang A."/>
            <person name="Hillier L."/>
            <person name="Baker C."/>
            <person name="Armstrong J."/>
            <person name="Shendure J."/>
            <person name="Paten B."/>
            <person name="Wilson R."/>
            <person name="Chao H."/>
            <person name="Schneider V."/>
            <person name="Ventura M."/>
            <person name="Kronenberg Z."/>
            <person name="Murali S."/>
            <person name="Gordon D."/>
            <person name="Cantsilieris S."/>
            <person name="Munson K."/>
            <person name="Nelson B."/>
            <person name="Raja A."/>
            <person name="Underwood J."/>
            <person name="Diekhans M."/>
            <person name="Fiddes I."/>
            <person name="Haussler D."/>
            <person name="Eichler E."/>
        </authorList>
    </citation>
    <scope>NUCLEOTIDE SEQUENCE [LARGE SCALE GENOMIC DNA]</scope>
    <source>
        <strain evidence="10">Yerkes chimp pedigree #C0471</strain>
    </source>
</reference>
<evidence type="ECO:0000256" key="4">
    <source>
        <dbReference type="ARBA" id="ARBA00022771"/>
    </source>
</evidence>
<feature type="non-terminal residue" evidence="10">
    <location>
        <position position="128"/>
    </location>
</feature>
<protein>
    <submittedName>
        <fullName evidence="10">HIVEP1 isoform 7</fullName>
    </submittedName>
</protein>
<dbReference type="Proteomes" id="UP000236370">
    <property type="component" value="Unassembled WGS sequence"/>
</dbReference>
<keyword evidence="5" id="KW-0862">Zinc</keyword>
<evidence type="ECO:0000256" key="5">
    <source>
        <dbReference type="ARBA" id="ARBA00022833"/>
    </source>
</evidence>
<evidence type="ECO:0000313" key="11">
    <source>
        <dbReference type="Proteomes" id="UP000236370"/>
    </source>
</evidence>
<dbReference type="InterPro" id="IPR051969">
    <property type="entry name" value="Zinc-finger_DNA-bd_regulators"/>
</dbReference>
<evidence type="ECO:0000256" key="9">
    <source>
        <dbReference type="SAM" id="MobiDB-lite"/>
    </source>
</evidence>
<feature type="region of interest" description="Disordered" evidence="9">
    <location>
        <begin position="63"/>
        <end position="128"/>
    </location>
</feature>
<keyword evidence="7" id="KW-0804">Transcription</keyword>
<keyword evidence="4" id="KW-0863">Zinc-finger</keyword>
<sequence length="128" mass="14300">MPRTKQIHPRNLRDKIEEAQKELNGAEVSKKEILQAGVKGTSESLKGVKRKKIVAENHLKKIPKSPLRNPLQAKHKQNTEESSFAVLHSASESHKKQNYIPVKNGKQFTKQNGETPGIIAEASKSEES</sequence>
<evidence type="ECO:0000313" key="10">
    <source>
        <dbReference type="EMBL" id="PNI62831.1"/>
    </source>
</evidence>